<dbReference type="InterPro" id="IPR029028">
    <property type="entry name" value="Alpha/beta_knot_MTases"/>
</dbReference>
<organism evidence="5 6">
    <name type="scientific">Glacieibacterium arshaanense</name>
    <dbReference type="NCBI Taxonomy" id="2511025"/>
    <lineage>
        <taxon>Bacteria</taxon>
        <taxon>Pseudomonadati</taxon>
        <taxon>Pseudomonadota</taxon>
        <taxon>Alphaproteobacteria</taxon>
        <taxon>Sphingomonadales</taxon>
        <taxon>Sphingosinicellaceae</taxon>
        <taxon>Glacieibacterium</taxon>
    </lineage>
</organism>
<proteinExistence type="inferred from homology"/>
<keyword evidence="6" id="KW-1185">Reference proteome</keyword>
<dbReference type="SUPFAM" id="SSF55315">
    <property type="entry name" value="L30e-like"/>
    <property type="match status" value="1"/>
</dbReference>
<dbReference type="Pfam" id="PF22435">
    <property type="entry name" value="MRM3-like_sub_bind"/>
    <property type="match status" value="1"/>
</dbReference>
<sequence length="270" mass="29022">MIDRIASHSNATIKRIRALRDKKFRRLEGRFLAEGLRILTEALEAGVVPEILVFAEGAHGHPLVEALIGAVEASGGQVIETSRDILHKITEKDNPQAVVGVYRQNPTLLASVDRNSASIWVVCESLKDPGNLGTILRTCDAVGAGGVILLDASCDPFSVESVRASMGALFTQTIVQSDGPGFFRWLRQGPGMLVGASLNSDTDYQAVTYTAPTFVFMGNEQSGLPPEYEEACDALVKLPMRGKADSLNVAVATAVLLYEVLNQQRRGTVA</sequence>
<dbReference type="OrthoDB" id="9794400at2"/>
<name>A0A4Y9EMI0_9SPHN</name>
<gene>
    <name evidence="5" type="ORF">EUV02_13895</name>
</gene>
<dbReference type="InterPro" id="IPR013123">
    <property type="entry name" value="SpoU_subst-bd"/>
</dbReference>
<dbReference type="SMART" id="SM00967">
    <property type="entry name" value="SpoU_sub_bind"/>
    <property type="match status" value="1"/>
</dbReference>
<dbReference type="SUPFAM" id="SSF75217">
    <property type="entry name" value="alpha/beta knot"/>
    <property type="match status" value="1"/>
</dbReference>
<evidence type="ECO:0000256" key="1">
    <source>
        <dbReference type="ARBA" id="ARBA00007228"/>
    </source>
</evidence>
<dbReference type="Proteomes" id="UP000297737">
    <property type="component" value="Unassembled WGS sequence"/>
</dbReference>
<dbReference type="GO" id="GO:0008173">
    <property type="term" value="F:RNA methyltransferase activity"/>
    <property type="evidence" value="ECO:0007669"/>
    <property type="project" value="InterPro"/>
</dbReference>
<dbReference type="PANTHER" id="PTHR43191">
    <property type="entry name" value="RRNA METHYLTRANSFERASE 3"/>
    <property type="match status" value="1"/>
</dbReference>
<keyword evidence="2 5" id="KW-0489">Methyltransferase</keyword>
<dbReference type="AlphaFoldDB" id="A0A4Y9EMI0"/>
<evidence type="ECO:0000259" key="4">
    <source>
        <dbReference type="SMART" id="SM00967"/>
    </source>
</evidence>
<dbReference type="Gene3D" id="3.40.1280.10">
    <property type="match status" value="1"/>
</dbReference>
<dbReference type="EMBL" id="SIHO01000003">
    <property type="protein sequence ID" value="TFU01375.1"/>
    <property type="molecule type" value="Genomic_DNA"/>
</dbReference>
<keyword evidence="3 5" id="KW-0808">Transferase</keyword>
<comment type="similarity">
    <text evidence="1">Belongs to the class IV-like SAM-binding methyltransferase superfamily. RNA methyltransferase TrmH family.</text>
</comment>
<reference evidence="5 6" key="1">
    <citation type="submission" date="2019-02" db="EMBL/GenBank/DDBJ databases">
        <title>Polymorphobacter sp. isolated from the lake at the Tibet of China.</title>
        <authorList>
            <person name="Li A."/>
        </authorList>
    </citation>
    <scope>NUCLEOTIDE SEQUENCE [LARGE SCALE GENOMIC DNA]</scope>
    <source>
        <strain evidence="5 6">DJ1R-1</strain>
    </source>
</reference>
<dbReference type="PANTHER" id="PTHR43191:SF2">
    <property type="entry name" value="RRNA METHYLTRANSFERASE 3, MITOCHONDRIAL"/>
    <property type="match status" value="1"/>
</dbReference>
<comment type="caution">
    <text evidence="5">The sequence shown here is derived from an EMBL/GenBank/DDBJ whole genome shotgun (WGS) entry which is preliminary data.</text>
</comment>
<evidence type="ECO:0000256" key="2">
    <source>
        <dbReference type="ARBA" id="ARBA00022603"/>
    </source>
</evidence>
<dbReference type="InterPro" id="IPR029064">
    <property type="entry name" value="Ribosomal_eL30-like_sf"/>
</dbReference>
<dbReference type="GO" id="GO:0006396">
    <property type="term" value="P:RNA processing"/>
    <property type="evidence" value="ECO:0007669"/>
    <property type="project" value="InterPro"/>
</dbReference>
<dbReference type="InterPro" id="IPR029026">
    <property type="entry name" value="tRNA_m1G_MTases_N"/>
</dbReference>
<feature type="domain" description="RNA 2-O ribose methyltransferase substrate binding" evidence="4">
    <location>
        <begin position="32"/>
        <end position="108"/>
    </location>
</feature>
<evidence type="ECO:0000313" key="6">
    <source>
        <dbReference type="Proteomes" id="UP000297737"/>
    </source>
</evidence>
<dbReference type="Gene3D" id="3.30.1330.30">
    <property type="match status" value="1"/>
</dbReference>
<dbReference type="GO" id="GO:0032259">
    <property type="term" value="P:methylation"/>
    <property type="evidence" value="ECO:0007669"/>
    <property type="project" value="UniProtKB-KW"/>
</dbReference>
<evidence type="ECO:0000256" key="3">
    <source>
        <dbReference type="ARBA" id="ARBA00022679"/>
    </source>
</evidence>
<protein>
    <submittedName>
        <fullName evidence="5">RNA methyltransferase</fullName>
    </submittedName>
</protein>
<dbReference type="InterPro" id="IPR051259">
    <property type="entry name" value="rRNA_Methyltransferase"/>
</dbReference>
<dbReference type="InterPro" id="IPR001537">
    <property type="entry name" value="SpoU_MeTrfase"/>
</dbReference>
<dbReference type="CDD" id="cd18095">
    <property type="entry name" value="SpoU-like_rRNA-MTase"/>
    <property type="match status" value="1"/>
</dbReference>
<dbReference type="InterPro" id="IPR053888">
    <property type="entry name" value="MRM3-like_sub_bind"/>
</dbReference>
<dbReference type="GO" id="GO:0005737">
    <property type="term" value="C:cytoplasm"/>
    <property type="evidence" value="ECO:0007669"/>
    <property type="project" value="UniProtKB-ARBA"/>
</dbReference>
<evidence type="ECO:0000313" key="5">
    <source>
        <dbReference type="EMBL" id="TFU01375.1"/>
    </source>
</evidence>
<accession>A0A4Y9EMI0</accession>
<dbReference type="GO" id="GO:0003723">
    <property type="term" value="F:RNA binding"/>
    <property type="evidence" value="ECO:0007669"/>
    <property type="project" value="InterPro"/>
</dbReference>
<dbReference type="Pfam" id="PF00588">
    <property type="entry name" value="SpoU_methylase"/>
    <property type="match status" value="1"/>
</dbReference>
<dbReference type="RefSeq" id="WP_135246879.1">
    <property type="nucleotide sequence ID" value="NZ_SIHO01000003.1"/>
</dbReference>